<sequence>MSEESRNRWSIIALDRARQVTSMASRDEFSEAVRVQEHYLSVGAFKVIVYDHTTDMPSVTIYRA</sequence>
<evidence type="ECO:0000313" key="2">
    <source>
        <dbReference type="Proteomes" id="UP001597116"/>
    </source>
</evidence>
<protein>
    <submittedName>
        <fullName evidence="1">Uncharacterized protein</fullName>
    </submittedName>
</protein>
<evidence type="ECO:0000313" key="1">
    <source>
        <dbReference type="EMBL" id="MFD1143655.1"/>
    </source>
</evidence>
<gene>
    <name evidence="1" type="ORF">ACFQ4C_21180</name>
</gene>
<dbReference type="EMBL" id="JBHTLP010000016">
    <property type="protein sequence ID" value="MFD1143655.1"/>
    <property type="molecule type" value="Genomic_DNA"/>
</dbReference>
<proteinExistence type="predicted"/>
<reference evidence="2" key="1">
    <citation type="journal article" date="2019" name="Int. J. Syst. Evol. Microbiol.">
        <title>The Global Catalogue of Microorganisms (GCM) 10K type strain sequencing project: providing services to taxonomists for standard genome sequencing and annotation.</title>
        <authorList>
            <consortium name="The Broad Institute Genomics Platform"/>
            <consortium name="The Broad Institute Genome Sequencing Center for Infectious Disease"/>
            <person name="Wu L."/>
            <person name="Ma J."/>
        </authorList>
    </citation>
    <scope>NUCLEOTIDE SEQUENCE [LARGE SCALE GENOMIC DNA]</scope>
    <source>
        <strain evidence="2">CCUG 55608</strain>
    </source>
</reference>
<dbReference type="RefSeq" id="WP_379884554.1">
    <property type="nucleotide sequence ID" value="NZ_JBHTLP010000016.1"/>
</dbReference>
<organism evidence="1 2">
    <name type="scientific">Larkinella insperata</name>
    <dbReference type="NCBI Taxonomy" id="332158"/>
    <lineage>
        <taxon>Bacteria</taxon>
        <taxon>Pseudomonadati</taxon>
        <taxon>Bacteroidota</taxon>
        <taxon>Cytophagia</taxon>
        <taxon>Cytophagales</taxon>
        <taxon>Spirosomataceae</taxon>
        <taxon>Larkinella</taxon>
    </lineage>
</organism>
<comment type="caution">
    <text evidence="1">The sequence shown here is derived from an EMBL/GenBank/DDBJ whole genome shotgun (WGS) entry which is preliminary data.</text>
</comment>
<keyword evidence="2" id="KW-1185">Reference proteome</keyword>
<dbReference type="Proteomes" id="UP001597116">
    <property type="component" value="Unassembled WGS sequence"/>
</dbReference>
<name>A0ABW3QEN4_9BACT</name>
<accession>A0ABW3QEN4</accession>